<dbReference type="EC" id="2.4.1.15" evidence="2"/>
<dbReference type="InterPro" id="IPR001830">
    <property type="entry name" value="Glyco_trans_20"/>
</dbReference>
<dbReference type="RefSeq" id="WP_192782416.1">
    <property type="nucleotide sequence ID" value="NZ_JADBEG010000001.1"/>
</dbReference>
<gene>
    <name evidence="2" type="ORF">H4696_003881</name>
</gene>
<dbReference type="EMBL" id="JADBEG010000001">
    <property type="protein sequence ID" value="MBE1496781.1"/>
    <property type="molecule type" value="Genomic_DNA"/>
</dbReference>
<evidence type="ECO:0000313" key="3">
    <source>
        <dbReference type="Proteomes" id="UP000631670"/>
    </source>
</evidence>
<sequence length="462" mass="51286">MRILTCSNSCPRWDGGVLAPRSPGGLAPMLVALLEQHGGHWIFTAPPDRPDAPDTVRIGEDVFLHPIEPGEDLRRKHYDEISIRLLLGLLHYMHDTSAQPVFDDALWAAWAGYEEVNRTYAKRLAELAAGAGDTLVLLNDPHLMLVPEFFTAEQPARGKLTYFLGTPWCEPDYFSLLPRRIRVRLLTSLLRCDVVGFHATRWADAFLRCCARYVPGAVVDGRSVLLGGHRTELVATPFPLDTGTIDRMTGEAAMKRWRTRLARWSQGRRIMLRADRLDLWKNLPRGFRAYELLLERRPELAAECWFAAVVTTPSRAAGRHLAHAEETEEIVRRINARFATGGQEAVSLIRPAADDDSRHCVLAGLSMSDAALVNSTYDGLNLFAKEAAYLLPDDATLLLSENAGVIEGLGRFAVGIDPFDLTATGEAMEAALTRPGSSLRSERRAALREETVAGWVKGVFRL</sequence>
<dbReference type="PANTHER" id="PTHR10788">
    <property type="entry name" value="TREHALOSE-6-PHOSPHATE SYNTHASE"/>
    <property type="match status" value="1"/>
</dbReference>
<dbReference type="Proteomes" id="UP000631670">
    <property type="component" value="Unassembled WGS sequence"/>
</dbReference>
<dbReference type="SUPFAM" id="SSF53756">
    <property type="entry name" value="UDP-Glycosyltransferase/glycogen phosphorylase"/>
    <property type="match status" value="1"/>
</dbReference>
<organism evidence="2 3">
    <name type="scientific">Amycolatopsis lexingtonensis</name>
    <dbReference type="NCBI Taxonomy" id="218822"/>
    <lineage>
        <taxon>Bacteria</taxon>
        <taxon>Bacillati</taxon>
        <taxon>Actinomycetota</taxon>
        <taxon>Actinomycetes</taxon>
        <taxon>Pseudonocardiales</taxon>
        <taxon>Pseudonocardiaceae</taxon>
        <taxon>Amycolatopsis</taxon>
    </lineage>
</organism>
<evidence type="ECO:0000256" key="1">
    <source>
        <dbReference type="ARBA" id="ARBA00008799"/>
    </source>
</evidence>
<protein>
    <submittedName>
        <fullName evidence="2">Trehalose 6-phosphate synthase</fullName>
        <ecNumber evidence="2">2.4.1.15</ecNumber>
    </submittedName>
</protein>
<keyword evidence="2" id="KW-0808">Transferase</keyword>
<reference evidence="2 3" key="1">
    <citation type="submission" date="2020-10" db="EMBL/GenBank/DDBJ databases">
        <title>Sequencing the genomes of 1000 actinobacteria strains.</title>
        <authorList>
            <person name="Klenk H.-P."/>
        </authorList>
    </citation>
    <scope>NUCLEOTIDE SEQUENCE [LARGE SCALE GENOMIC DNA]</scope>
    <source>
        <strain evidence="2 3">DSM 44653</strain>
    </source>
</reference>
<proteinExistence type="inferred from homology"/>
<keyword evidence="3" id="KW-1185">Reference proteome</keyword>
<dbReference type="GO" id="GO:0003825">
    <property type="term" value="F:alpha,alpha-trehalose-phosphate synthase (UDP-forming) activity"/>
    <property type="evidence" value="ECO:0007669"/>
    <property type="project" value="UniProtKB-EC"/>
</dbReference>
<name>A0ABR9I0U2_9PSEU</name>
<comment type="similarity">
    <text evidence="1">Belongs to the glycosyltransferase 20 family.</text>
</comment>
<dbReference type="Gene3D" id="3.40.50.2000">
    <property type="entry name" value="Glycogen Phosphorylase B"/>
    <property type="match status" value="2"/>
</dbReference>
<comment type="caution">
    <text evidence="2">The sequence shown here is derived from an EMBL/GenBank/DDBJ whole genome shotgun (WGS) entry which is preliminary data.</text>
</comment>
<accession>A0ABR9I0U2</accession>
<keyword evidence="2" id="KW-0328">Glycosyltransferase</keyword>
<dbReference type="PANTHER" id="PTHR10788:SF106">
    <property type="entry name" value="BCDNA.GH08860"/>
    <property type="match status" value="1"/>
</dbReference>
<dbReference type="Pfam" id="PF00982">
    <property type="entry name" value="Glyco_transf_20"/>
    <property type="match status" value="1"/>
</dbReference>
<evidence type="ECO:0000313" key="2">
    <source>
        <dbReference type="EMBL" id="MBE1496781.1"/>
    </source>
</evidence>